<name>A0AAQ3N636_VIGMU</name>
<sequence length="589" mass="66927">MPKFEGEDQEMRKAPKGQFVVYVGEQLTRFTLPLSCLKNPIFQQLLKKSAEEYGYSNSRGIVLPAFVEKVFLEYKRFAPKKVSLSTKSSLSVDTKPKLSDIDSELCRRHRRRVSSSLTCIFIFGEHCNFFSKGEVFWLSPFLLGGPTKSFVSVIVSLKEGSLDRDQSFNNNIERYLYFRMLSVVEWLSDCYVVTVVNWQCRGWVKSSYVVDMNSLLQSRHERRIQQTPFKWFLEIVDPIELNMKMMKQLVCRWVPPHQSFKVRQEMVPFNVLDVVMTLGLGVGGLEVPFDQTVVGKVGELFNSNTITLKDMITIFNNIVVNEDVDVDVIEDSLSISGAAAVLQLWVYERLSLHGNISRKVFPRILRFRSLDYGTAEIEVLFQKGEVQFDWYLSSSDHQNPIICAALYMGAVGTIDEAPQKGDGSYESALASRVEKIKRNNQRMRNLKDEIAALRKELSHQRKMRKFEQYPSVHVVGQGNEEATAGAAHEATAHVEAAAEQGAHEEALPEGSGHATPFYDKDADEEVGDEESAEQPRTFIDIGEDEEAEVNVAVEPMVVEPLYTFVGDPRETVDVFMLYFLATRKGIVQR</sequence>
<feature type="coiled-coil region" evidence="2">
    <location>
        <begin position="429"/>
        <end position="463"/>
    </location>
</feature>
<evidence type="ECO:0000313" key="4">
    <source>
        <dbReference type="EMBL" id="WVZ04110.1"/>
    </source>
</evidence>
<dbReference type="PANTHER" id="PTHR31374">
    <property type="entry name" value="AUXIN-INDUCED PROTEIN-LIKE-RELATED"/>
    <property type="match status" value="1"/>
</dbReference>
<protein>
    <submittedName>
        <fullName evidence="4">Uncharacterized protein</fullName>
    </submittedName>
</protein>
<feature type="compositionally biased region" description="Acidic residues" evidence="3">
    <location>
        <begin position="521"/>
        <end position="532"/>
    </location>
</feature>
<gene>
    <name evidence="4" type="ORF">V8G54_024916</name>
</gene>
<keyword evidence="5" id="KW-1185">Reference proteome</keyword>
<evidence type="ECO:0000313" key="5">
    <source>
        <dbReference type="Proteomes" id="UP001374535"/>
    </source>
</evidence>
<dbReference type="PANTHER" id="PTHR31374:SF281">
    <property type="entry name" value="INDOLE-3-ACETIC ACID-INDUCED PROTEIN ARG7-LIKE"/>
    <property type="match status" value="1"/>
</dbReference>
<proteinExistence type="inferred from homology"/>
<keyword evidence="2" id="KW-0175">Coiled coil</keyword>
<reference evidence="4 5" key="1">
    <citation type="journal article" date="2023" name="Life. Sci Alliance">
        <title>Evolutionary insights into 3D genome organization and epigenetic landscape of Vigna mungo.</title>
        <authorList>
            <person name="Junaid A."/>
            <person name="Singh B."/>
            <person name="Bhatia S."/>
        </authorList>
    </citation>
    <scope>NUCLEOTIDE SEQUENCE [LARGE SCALE GENOMIC DNA]</scope>
    <source>
        <strain evidence="4">Urdbean</strain>
    </source>
</reference>
<dbReference type="Pfam" id="PF02519">
    <property type="entry name" value="Auxin_inducible"/>
    <property type="match status" value="1"/>
</dbReference>
<evidence type="ECO:0000256" key="1">
    <source>
        <dbReference type="ARBA" id="ARBA00006974"/>
    </source>
</evidence>
<dbReference type="Proteomes" id="UP001374535">
    <property type="component" value="Chromosome 7"/>
</dbReference>
<dbReference type="InterPro" id="IPR003676">
    <property type="entry name" value="SAUR_fam"/>
</dbReference>
<dbReference type="AlphaFoldDB" id="A0AAQ3N636"/>
<accession>A0AAQ3N636</accession>
<evidence type="ECO:0000256" key="2">
    <source>
        <dbReference type="SAM" id="Coils"/>
    </source>
</evidence>
<dbReference type="GO" id="GO:0009733">
    <property type="term" value="P:response to auxin"/>
    <property type="evidence" value="ECO:0007669"/>
    <property type="project" value="InterPro"/>
</dbReference>
<evidence type="ECO:0000256" key="3">
    <source>
        <dbReference type="SAM" id="MobiDB-lite"/>
    </source>
</evidence>
<feature type="region of interest" description="Disordered" evidence="3">
    <location>
        <begin position="498"/>
        <end position="542"/>
    </location>
</feature>
<comment type="similarity">
    <text evidence="1">Belongs to the ARG7 family.</text>
</comment>
<dbReference type="EMBL" id="CP144694">
    <property type="protein sequence ID" value="WVZ04110.1"/>
    <property type="molecule type" value="Genomic_DNA"/>
</dbReference>
<organism evidence="4 5">
    <name type="scientific">Vigna mungo</name>
    <name type="common">Black gram</name>
    <name type="synonym">Phaseolus mungo</name>
    <dbReference type="NCBI Taxonomy" id="3915"/>
    <lineage>
        <taxon>Eukaryota</taxon>
        <taxon>Viridiplantae</taxon>
        <taxon>Streptophyta</taxon>
        <taxon>Embryophyta</taxon>
        <taxon>Tracheophyta</taxon>
        <taxon>Spermatophyta</taxon>
        <taxon>Magnoliopsida</taxon>
        <taxon>eudicotyledons</taxon>
        <taxon>Gunneridae</taxon>
        <taxon>Pentapetalae</taxon>
        <taxon>rosids</taxon>
        <taxon>fabids</taxon>
        <taxon>Fabales</taxon>
        <taxon>Fabaceae</taxon>
        <taxon>Papilionoideae</taxon>
        <taxon>50 kb inversion clade</taxon>
        <taxon>NPAAA clade</taxon>
        <taxon>indigoferoid/millettioid clade</taxon>
        <taxon>Phaseoleae</taxon>
        <taxon>Vigna</taxon>
    </lineage>
</organism>